<proteinExistence type="predicted"/>
<evidence type="ECO:0000313" key="2">
    <source>
        <dbReference type="Proteomes" id="UP000003959"/>
    </source>
</evidence>
<keyword evidence="2" id="KW-1185">Reference proteome</keyword>
<sequence>MIGVDIARVLPPQVRHIIGKEQTQQLERTNGIVRQQTGLGHRRQNKFAKVWEQTLATVRLVVSYFNWIWVHSRFGNTAAQRSGLAIAPWSWNDLRGIPTLC</sequence>
<dbReference type="eggNOG" id="COG1662">
    <property type="taxonomic scope" value="Bacteria"/>
</dbReference>
<organism evidence="1 2">
    <name type="scientific">Moorena producens 3L</name>
    <dbReference type="NCBI Taxonomy" id="489825"/>
    <lineage>
        <taxon>Bacteria</taxon>
        <taxon>Bacillati</taxon>
        <taxon>Cyanobacteriota</taxon>
        <taxon>Cyanophyceae</taxon>
        <taxon>Coleofasciculales</taxon>
        <taxon>Coleofasciculaceae</taxon>
        <taxon>Moorena</taxon>
    </lineage>
</organism>
<evidence type="ECO:0000313" key="1">
    <source>
        <dbReference type="EMBL" id="EGJ34351.1"/>
    </source>
</evidence>
<protein>
    <submittedName>
        <fullName evidence="1">Uncharacterized protein</fullName>
    </submittedName>
</protein>
<dbReference type="HOGENOM" id="CLU_192668_0_0_3"/>
<reference evidence="2" key="1">
    <citation type="journal article" date="2011" name="Proc. Natl. Acad. Sci. U.S.A.">
        <title>Genomic insights into the physiology and ecology of the marine filamentous cyanobacterium Lyngbya majuscula.</title>
        <authorList>
            <person name="Jones A.C."/>
            <person name="Monroe E.A."/>
            <person name="Podell S."/>
            <person name="Hess W.R."/>
            <person name="Klages S."/>
            <person name="Esquenazi E."/>
            <person name="Niessen S."/>
            <person name="Hoover H."/>
            <person name="Rothmann M."/>
            <person name="Lasken R.S."/>
            <person name="Yates J.R.III."/>
            <person name="Reinhardt R."/>
            <person name="Kube M."/>
            <person name="Burkart M.D."/>
            <person name="Allen E.E."/>
            <person name="Dorrestein P.C."/>
            <person name="Gerwick W.H."/>
            <person name="Gerwick L."/>
        </authorList>
    </citation>
    <scope>NUCLEOTIDE SEQUENCE [LARGE SCALE GENOMIC DNA]</scope>
    <source>
        <strain evidence="2">3L</strain>
    </source>
</reference>
<dbReference type="EMBL" id="GL890838">
    <property type="protein sequence ID" value="EGJ34351.1"/>
    <property type="molecule type" value="Genomic_DNA"/>
</dbReference>
<dbReference type="Proteomes" id="UP000003959">
    <property type="component" value="Unassembled WGS sequence"/>
</dbReference>
<accession>F4XM02</accession>
<dbReference type="AlphaFoldDB" id="F4XM02"/>
<name>F4XM02_9CYAN</name>
<gene>
    <name evidence="1" type="ORF">LYNGBM3L_17760</name>
</gene>